<protein>
    <submittedName>
        <fullName evidence="2">Uncharacterized protein</fullName>
    </submittedName>
</protein>
<evidence type="ECO:0000313" key="2">
    <source>
        <dbReference type="EMBL" id="CAI6098174.1"/>
    </source>
</evidence>
<organism evidence="2 3">
    <name type="scientific">Clonostachys chloroleuca</name>
    <dbReference type="NCBI Taxonomy" id="1926264"/>
    <lineage>
        <taxon>Eukaryota</taxon>
        <taxon>Fungi</taxon>
        <taxon>Dikarya</taxon>
        <taxon>Ascomycota</taxon>
        <taxon>Pezizomycotina</taxon>
        <taxon>Sordariomycetes</taxon>
        <taxon>Hypocreomycetidae</taxon>
        <taxon>Hypocreales</taxon>
        <taxon>Bionectriaceae</taxon>
        <taxon>Clonostachys</taxon>
    </lineage>
</organism>
<feature type="compositionally biased region" description="Basic residues" evidence="1">
    <location>
        <begin position="73"/>
        <end position="86"/>
    </location>
</feature>
<name>A0AA35MJL1_9HYPO</name>
<evidence type="ECO:0000256" key="1">
    <source>
        <dbReference type="SAM" id="MobiDB-lite"/>
    </source>
</evidence>
<dbReference type="AlphaFoldDB" id="A0AA35MJL1"/>
<comment type="caution">
    <text evidence="2">The sequence shown here is derived from an EMBL/GenBank/DDBJ whole genome shotgun (WGS) entry which is preliminary data.</text>
</comment>
<evidence type="ECO:0000313" key="3">
    <source>
        <dbReference type="Proteomes" id="UP001160390"/>
    </source>
</evidence>
<feature type="region of interest" description="Disordered" evidence="1">
    <location>
        <begin position="36"/>
        <end position="150"/>
    </location>
</feature>
<accession>A0AA35MJL1</accession>
<keyword evidence="3" id="KW-1185">Reference proteome</keyword>
<gene>
    <name evidence="2" type="ORF">CCHLO57077_00002158</name>
</gene>
<sequence length="166" mass="18300">MDHQTPDADVPPPMSRVKQNRIDIWRNEVAALTLDTALDTSDDPSRHSPPPSSATSSASSSSSFLSLSSPTSRGRRFWRRLSHRLTGRPLDPSPPDVARTDMYRTEQQQSSPSPRHTAPKDLGRRHTAEAALGEESSRDGLQGAQGAKQDRLERAARLLEEGPVRE</sequence>
<reference evidence="2" key="1">
    <citation type="submission" date="2023-01" db="EMBL/GenBank/DDBJ databases">
        <authorList>
            <person name="Piombo E."/>
        </authorList>
    </citation>
    <scope>NUCLEOTIDE SEQUENCE</scope>
</reference>
<proteinExistence type="predicted"/>
<dbReference type="EMBL" id="CABFNP030001299">
    <property type="protein sequence ID" value="CAI6098174.1"/>
    <property type="molecule type" value="Genomic_DNA"/>
</dbReference>
<feature type="region of interest" description="Disordered" evidence="1">
    <location>
        <begin position="1"/>
        <end position="21"/>
    </location>
</feature>
<feature type="compositionally biased region" description="Polar residues" evidence="1">
    <location>
        <begin position="105"/>
        <end position="114"/>
    </location>
</feature>
<dbReference type="Proteomes" id="UP001160390">
    <property type="component" value="Unassembled WGS sequence"/>
</dbReference>
<feature type="compositionally biased region" description="Low complexity" evidence="1">
    <location>
        <begin position="53"/>
        <end position="72"/>
    </location>
</feature>
<feature type="compositionally biased region" description="Basic and acidic residues" evidence="1">
    <location>
        <begin position="118"/>
        <end position="128"/>
    </location>
</feature>